<dbReference type="Proteomes" id="UP001139981">
    <property type="component" value="Unassembled WGS sequence"/>
</dbReference>
<organism evidence="1 2">
    <name type="scientific">Coemansia aciculifera</name>
    <dbReference type="NCBI Taxonomy" id="417176"/>
    <lineage>
        <taxon>Eukaryota</taxon>
        <taxon>Fungi</taxon>
        <taxon>Fungi incertae sedis</taxon>
        <taxon>Zoopagomycota</taxon>
        <taxon>Kickxellomycotina</taxon>
        <taxon>Kickxellomycetes</taxon>
        <taxon>Kickxellales</taxon>
        <taxon>Kickxellaceae</taxon>
        <taxon>Coemansia</taxon>
    </lineage>
</organism>
<sequence length="302" mass="32707">DIDDDKPKGPYPTWITNGADREWQTAIVQAKSYNDYVGFLDVVFNDDGSLDSQLTQGHAVLVDVVSANSTVRGMQPSQQILDVLQPFETKAKQFTQEVIGNVTAEFPATEGRQDPHELALGNMVADALAWKTGSGKGIVLVSTGTLRRRLPPGELTRGDLMRTMPFDDSLGRVTLSGKVIRDIVRVTTAIDSNTNQVTAFSTLQASGLRYSTTNATTTTVKVRTSGGDNGRPVIGAVWESLDDNREYEVLAPMFVIGGGDQIIPLAVANALVPEIVAPSCRDVVENYIKRFSPISPILDGRK</sequence>
<comment type="caution">
    <text evidence="1">The sequence shown here is derived from an EMBL/GenBank/DDBJ whole genome shotgun (WGS) entry which is preliminary data.</text>
</comment>
<dbReference type="EMBL" id="JANBVB010001318">
    <property type="protein sequence ID" value="KAJ2890526.1"/>
    <property type="molecule type" value="Genomic_DNA"/>
</dbReference>
<accession>A0ACC1LZC7</accession>
<evidence type="ECO:0000313" key="1">
    <source>
        <dbReference type="EMBL" id="KAJ2890526.1"/>
    </source>
</evidence>
<feature type="non-terminal residue" evidence="1">
    <location>
        <position position="1"/>
    </location>
</feature>
<protein>
    <submittedName>
        <fullName evidence="1">Uncharacterized protein</fullName>
    </submittedName>
</protein>
<proteinExistence type="predicted"/>
<evidence type="ECO:0000313" key="2">
    <source>
        <dbReference type="Proteomes" id="UP001139981"/>
    </source>
</evidence>
<reference evidence="1" key="1">
    <citation type="submission" date="2022-07" db="EMBL/GenBank/DDBJ databases">
        <title>Phylogenomic reconstructions and comparative analyses of Kickxellomycotina fungi.</title>
        <authorList>
            <person name="Reynolds N.K."/>
            <person name="Stajich J.E."/>
            <person name="Barry K."/>
            <person name="Grigoriev I.V."/>
            <person name="Crous P."/>
            <person name="Smith M.E."/>
        </authorList>
    </citation>
    <scope>NUCLEOTIDE SEQUENCE</scope>
    <source>
        <strain evidence="1">CBS 190363</strain>
    </source>
</reference>
<gene>
    <name evidence="1" type="ORF">IWW38_004084</name>
</gene>
<keyword evidence="2" id="KW-1185">Reference proteome</keyword>
<name>A0ACC1LZC7_9FUNG</name>